<dbReference type="InParanoid" id="G5A6T2"/>
<dbReference type="InterPro" id="IPR008906">
    <property type="entry name" value="HATC_C_dom"/>
</dbReference>
<dbReference type="KEGG" id="psoj:PHYSODRAFT_525767"/>
<evidence type="ECO:0000259" key="1">
    <source>
        <dbReference type="Pfam" id="PF05699"/>
    </source>
</evidence>
<accession>G5A6T2</accession>
<dbReference type="AlphaFoldDB" id="G5A6T2"/>
<dbReference type="GeneID" id="20660914"/>
<dbReference type="EMBL" id="JH159160">
    <property type="protein sequence ID" value="EGZ09037.1"/>
    <property type="molecule type" value="Genomic_DNA"/>
</dbReference>
<dbReference type="STRING" id="1094619.G5A6T2"/>
<dbReference type="Proteomes" id="UP000002640">
    <property type="component" value="Unassembled WGS sequence"/>
</dbReference>
<feature type="non-terminal residue" evidence="2">
    <location>
        <position position="1"/>
    </location>
</feature>
<dbReference type="SUPFAM" id="SSF53098">
    <property type="entry name" value="Ribonuclease H-like"/>
    <property type="match status" value="1"/>
</dbReference>
<dbReference type="RefSeq" id="XP_009535670.1">
    <property type="nucleotide sequence ID" value="XM_009537375.1"/>
</dbReference>
<organism evidence="2 3">
    <name type="scientific">Phytophthora sojae (strain P6497)</name>
    <name type="common">Soybean stem and root rot agent</name>
    <name type="synonym">Phytophthora megasperma f. sp. glycines</name>
    <dbReference type="NCBI Taxonomy" id="1094619"/>
    <lineage>
        <taxon>Eukaryota</taxon>
        <taxon>Sar</taxon>
        <taxon>Stramenopiles</taxon>
        <taxon>Oomycota</taxon>
        <taxon>Peronosporomycetes</taxon>
        <taxon>Peronosporales</taxon>
        <taxon>Peronosporaceae</taxon>
        <taxon>Phytophthora</taxon>
    </lineage>
</organism>
<proteinExistence type="predicted"/>
<name>G5A6T2_PHYSP</name>
<dbReference type="GO" id="GO:0046983">
    <property type="term" value="F:protein dimerization activity"/>
    <property type="evidence" value="ECO:0007669"/>
    <property type="project" value="InterPro"/>
</dbReference>
<dbReference type="InterPro" id="IPR012337">
    <property type="entry name" value="RNaseH-like_sf"/>
</dbReference>
<gene>
    <name evidence="2" type="ORF">PHYSODRAFT_525767</name>
</gene>
<feature type="domain" description="HAT C-terminal dimerisation" evidence="1">
    <location>
        <begin position="117"/>
        <end position="191"/>
    </location>
</feature>
<keyword evidence="3" id="KW-1185">Reference proteome</keyword>
<evidence type="ECO:0000313" key="2">
    <source>
        <dbReference type="EMBL" id="EGZ09037.1"/>
    </source>
</evidence>
<evidence type="ECO:0000313" key="3">
    <source>
        <dbReference type="Proteomes" id="UP000002640"/>
    </source>
</evidence>
<sequence length="248" mass="28081">FIFELQQRLHPEYKNPEKSLNAIVTQLYKEKKTKDDVIPLMVNRVNEAITTRMRALAEQVAATMDNSSVPTADSVEDDPEPPLSGIRARFGARATFRQVPIQPDRVGQELRNWELDQSTMGPLENVLDFWKRMEHSGSYSILPRLAKILYALPASSAQIERDFSVCGDMVTSHRGSLSKENVDMCAFLNRNEEYVDIAQCKAIPDDELDDHRPDCVSYGLDATPPNDVQDEMIVEIFSQASVEEEEMS</sequence>
<reference evidence="2 3" key="1">
    <citation type="journal article" date="2006" name="Science">
        <title>Phytophthora genome sequences uncover evolutionary origins and mechanisms of pathogenesis.</title>
        <authorList>
            <person name="Tyler B.M."/>
            <person name="Tripathy S."/>
            <person name="Zhang X."/>
            <person name="Dehal P."/>
            <person name="Jiang R.H."/>
            <person name="Aerts A."/>
            <person name="Arredondo F.D."/>
            <person name="Baxter L."/>
            <person name="Bensasson D."/>
            <person name="Beynon J.L."/>
            <person name="Chapman J."/>
            <person name="Damasceno C.M."/>
            <person name="Dorrance A.E."/>
            <person name="Dou D."/>
            <person name="Dickerman A.W."/>
            <person name="Dubchak I.L."/>
            <person name="Garbelotto M."/>
            <person name="Gijzen M."/>
            <person name="Gordon S.G."/>
            <person name="Govers F."/>
            <person name="Grunwald N.J."/>
            <person name="Huang W."/>
            <person name="Ivors K.L."/>
            <person name="Jones R.W."/>
            <person name="Kamoun S."/>
            <person name="Krampis K."/>
            <person name="Lamour K.H."/>
            <person name="Lee M.K."/>
            <person name="McDonald W.H."/>
            <person name="Medina M."/>
            <person name="Meijer H.J."/>
            <person name="Nordberg E.K."/>
            <person name="Maclean D.J."/>
            <person name="Ospina-Giraldo M.D."/>
            <person name="Morris P.F."/>
            <person name="Phuntumart V."/>
            <person name="Putnam N.H."/>
            <person name="Rash S."/>
            <person name="Rose J.K."/>
            <person name="Sakihama Y."/>
            <person name="Salamov A.A."/>
            <person name="Savidor A."/>
            <person name="Scheuring C.F."/>
            <person name="Smith B.M."/>
            <person name="Sobral B.W."/>
            <person name="Terry A."/>
            <person name="Torto-Alalibo T.A."/>
            <person name="Win J."/>
            <person name="Xu Z."/>
            <person name="Zhang H."/>
            <person name="Grigoriev I.V."/>
            <person name="Rokhsar D.S."/>
            <person name="Boore J.L."/>
        </authorList>
    </citation>
    <scope>NUCLEOTIDE SEQUENCE [LARGE SCALE GENOMIC DNA]</scope>
    <source>
        <strain evidence="2 3">P6497</strain>
    </source>
</reference>
<dbReference type="Pfam" id="PF05699">
    <property type="entry name" value="Dimer_Tnp_hAT"/>
    <property type="match status" value="1"/>
</dbReference>
<protein>
    <recommendedName>
        <fullName evidence="1">HAT C-terminal dimerisation domain-containing protein</fullName>
    </recommendedName>
</protein>